<proteinExistence type="inferred from homology"/>
<dbReference type="Proteomes" id="UP000280726">
    <property type="component" value="Unassembled WGS sequence"/>
</dbReference>
<name>A0A3N4Z488_9MICO</name>
<dbReference type="GO" id="GO:0004022">
    <property type="term" value="F:alcohol dehydrogenase (NAD+) activity"/>
    <property type="evidence" value="ECO:0007669"/>
    <property type="project" value="TreeGrafter"/>
</dbReference>
<protein>
    <submittedName>
        <fullName evidence="5">Maleylacetate reductase</fullName>
    </submittedName>
</protein>
<accession>A0A3N4Z488</accession>
<keyword evidence="6" id="KW-1185">Reference proteome</keyword>
<dbReference type="EMBL" id="RKRA01000001">
    <property type="protein sequence ID" value="RPF25890.1"/>
    <property type="molecule type" value="Genomic_DNA"/>
</dbReference>
<evidence type="ECO:0000256" key="2">
    <source>
        <dbReference type="ARBA" id="ARBA00023002"/>
    </source>
</evidence>
<dbReference type="PANTHER" id="PTHR11496:SF102">
    <property type="entry name" value="ALCOHOL DEHYDROGENASE 4"/>
    <property type="match status" value="1"/>
</dbReference>
<dbReference type="InterPro" id="IPR001670">
    <property type="entry name" value="ADH_Fe/GldA"/>
</dbReference>
<sequence length="367" mass="38090">MRFRYETRPARVVFGRGTARTALVGEVEHLGMQRVLVVTDRVHEATAHEVTDGFADAVVGRFAGAEPHVPLAAAMRAVALARDLRADGVLTLGDGAATGTGKIVARETRLPILAVPTGYPATELTPVWATMSAGRRETGTDPAVLPRSVVLDPDLTDVQPWTAAVGAGLTAVAQAVEAHWAPGANPVSSVLADEAVSALAAGLRGRAAAPHGREPEDEVADPVGTWAGTSQEAGEQLLYGVFVAATARSVTGTGLHHRVCHLLTSTFDLPLAQLHAVVLPHVLAFNAPAVPAAAARVARALGADHPVLGLRGLCAEVGAPRGLVELGMRRDQLEEAVVRLCAALPLANPRPVGTADVRELLTAAYRG</sequence>
<reference evidence="5 6" key="1">
    <citation type="submission" date="2018-11" db="EMBL/GenBank/DDBJ databases">
        <title>Sequencing the genomes of 1000 actinobacteria strains.</title>
        <authorList>
            <person name="Klenk H.-P."/>
        </authorList>
    </citation>
    <scope>NUCLEOTIDE SEQUENCE [LARGE SCALE GENOMIC DNA]</scope>
    <source>
        <strain evidence="5 6">DSM 14418</strain>
    </source>
</reference>
<dbReference type="GO" id="GO:0046872">
    <property type="term" value="F:metal ion binding"/>
    <property type="evidence" value="ECO:0007669"/>
    <property type="project" value="InterPro"/>
</dbReference>
<evidence type="ECO:0000259" key="4">
    <source>
        <dbReference type="Pfam" id="PF25137"/>
    </source>
</evidence>
<dbReference type="Pfam" id="PF25137">
    <property type="entry name" value="ADH_Fe_C"/>
    <property type="match status" value="1"/>
</dbReference>
<evidence type="ECO:0000313" key="6">
    <source>
        <dbReference type="Proteomes" id="UP000280726"/>
    </source>
</evidence>
<evidence type="ECO:0000259" key="3">
    <source>
        <dbReference type="Pfam" id="PF00465"/>
    </source>
</evidence>
<evidence type="ECO:0000313" key="5">
    <source>
        <dbReference type="EMBL" id="RPF25890.1"/>
    </source>
</evidence>
<evidence type="ECO:0000256" key="1">
    <source>
        <dbReference type="ARBA" id="ARBA00007358"/>
    </source>
</evidence>
<dbReference type="OrthoDB" id="9815791at2"/>
<comment type="similarity">
    <text evidence="1">Belongs to the iron-containing alcohol dehydrogenase family.</text>
</comment>
<dbReference type="InterPro" id="IPR039697">
    <property type="entry name" value="Alcohol_dehydrogenase_Fe"/>
</dbReference>
<dbReference type="InterPro" id="IPR056798">
    <property type="entry name" value="ADH_Fe_C"/>
</dbReference>
<dbReference type="SUPFAM" id="SSF56796">
    <property type="entry name" value="Dehydroquinate synthase-like"/>
    <property type="match status" value="1"/>
</dbReference>
<dbReference type="Gene3D" id="1.20.1090.10">
    <property type="entry name" value="Dehydroquinate synthase-like - alpha domain"/>
    <property type="match status" value="1"/>
</dbReference>
<dbReference type="Pfam" id="PF00465">
    <property type="entry name" value="Fe-ADH"/>
    <property type="match status" value="1"/>
</dbReference>
<dbReference type="PANTHER" id="PTHR11496">
    <property type="entry name" value="ALCOHOL DEHYDROGENASE"/>
    <property type="match status" value="1"/>
</dbReference>
<dbReference type="Gene3D" id="3.40.50.1970">
    <property type="match status" value="1"/>
</dbReference>
<feature type="domain" description="Alcohol dehydrogenase iron-type/glycerol dehydrogenase GldA" evidence="3">
    <location>
        <begin position="9"/>
        <end position="153"/>
    </location>
</feature>
<gene>
    <name evidence="5" type="ORF">EDD32_0304</name>
</gene>
<organism evidence="5 6">
    <name type="scientific">Georgenia muralis</name>
    <dbReference type="NCBI Taxonomy" id="154117"/>
    <lineage>
        <taxon>Bacteria</taxon>
        <taxon>Bacillati</taxon>
        <taxon>Actinomycetota</taxon>
        <taxon>Actinomycetes</taxon>
        <taxon>Micrococcales</taxon>
        <taxon>Bogoriellaceae</taxon>
        <taxon>Georgenia</taxon>
    </lineage>
</organism>
<comment type="caution">
    <text evidence="5">The sequence shown here is derived from an EMBL/GenBank/DDBJ whole genome shotgun (WGS) entry which is preliminary data.</text>
</comment>
<keyword evidence="2" id="KW-0560">Oxidoreductase</keyword>
<dbReference type="RefSeq" id="WP_123913997.1">
    <property type="nucleotide sequence ID" value="NZ_RKRA01000001.1"/>
</dbReference>
<feature type="domain" description="Fe-containing alcohol dehydrogenase-like C-terminal" evidence="4">
    <location>
        <begin position="229"/>
        <end position="365"/>
    </location>
</feature>
<dbReference type="AlphaFoldDB" id="A0A3N4Z488"/>